<proteinExistence type="predicted"/>
<organism evidence="3 4">
    <name type="scientific">Phytomonospora endophytica</name>
    <dbReference type="NCBI Taxonomy" id="714109"/>
    <lineage>
        <taxon>Bacteria</taxon>
        <taxon>Bacillati</taxon>
        <taxon>Actinomycetota</taxon>
        <taxon>Actinomycetes</taxon>
        <taxon>Micromonosporales</taxon>
        <taxon>Micromonosporaceae</taxon>
        <taxon>Phytomonospora</taxon>
    </lineage>
</organism>
<evidence type="ECO:0000256" key="2">
    <source>
        <dbReference type="SAM" id="Phobius"/>
    </source>
</evidence>
<dbReference type="RefSeq" id="WP_184785643.1">
    <property type="nucleotide sequence ID" value="NZ_BONT01000034.1"/>
</dbReference>
<comment type="caution">
    <text evidence="3">The sequence shown here is derived from an EMBL/GenBank/DDBJ whole genome shotgun (WGS) entry which is preliminary data.</text>
</comment>
<evidence type="ECO:0000313" key="4">
    <source>
        <dbReference type="Proteomes" id="UP000548476"/>
    </source>
</evidence>
<accession>A0A841F716</accession>
<dbReference type="Proteomes" id="UP000548476">
    <property type="component" value="Unassembled WGS sequence"/>
</dbReference>
<protein>
    <submittedName>
        <fullName evidence="3">Uncharacterized protein</fullName>
    </submittedName>
</protein>
<reference evidence="3 4" key="1">
    <citation type="submission" date="2020-08" db="EMBL/GenBank/DDBJ databases">
        <title>Genomic Encyclopedia of Type Strains, Phase IV (KMG-IV): sequencing the most valuable type-strain genomes for metagenomic binning, comparative biology and taxonomic classification.</title>
        <authorList>
            <person name="Goeker M."/>
        </authorList>
    </citation>
    <scope>NUCLEOTIDE SEQUENCE [LARGE SCALE GENOMIC DNA]</scope>
    <source>
        <strain evidence="3 4">YIM 65646</strain>
    </source>
</reference>
<evidence type="ECO:0000313" key="3">
    <source>
        <dbReference type="EMBL" id="MBB6032781.1"/>
    </source>
</evidence>
<gene>
    <name evidence="3" type="ORF">HNR73_000623</name>
</gene>
<feature type="compositionally biased region" description="Pro residues" evidence="1">
    <location>
        <begin position="275"/>
        <end position="285"/>
    </location>
</feature>
<dbReference type="EMBL" id="JACHGT010000001">
    <property type="protein sequence ID" value="MBB6032781.1"/>
    <property type="molecule type" value="Genomic_DNA"/>
</dbReference>
<evidence type="ECO:0000256" key="1">
    <source>
        <dbReference type="SAM" id="MobiDB-lite"/>
    </source>
</evidence>
<keyword evidence="4" id="KW-1185">Reference proteome</keyword>
<feature type="transmembrane region" description="Helical" evidence="2">
    <location>
        <begin position="34"/>
        <end position="52"/>
    </location>
</feature>
<dbReference type="AlphaFoldDB" id="A0A841F716"/>
<keyword evidence="2" id="KW-0812">Transmembrane</keyword>
<sequence>MGRRSLLRRVDDLLLPPIGRGIRWLQAGTGRRRVVTSTALIACALLVVAAVWSTDRPTQHVDDSGPVVHVGVNEGESIPDYAADSHGELVLLAKNSTAPTWALVSFAAYVGPEKVTEVAEGQAVARVYARVPMPRAPTEIVQLNVTDLPGGLLDEMDRVADRKDADAAGYADLAGKLSGASEQEMRQREVYRTAQELAEAEADAYRAHCECAYALVVRSTPQELLELSDRGVVRAVDAAPEMEGFERAVFLPALPEQPGIAGPPGSALSDDEPPVGSPPASEPVG</sequence>
<name>A0A841F716_9ACTN</name>
<keyword evidence="2" id="KW-0472">Membrane</keyword>
<feature type="region of interest" description="Disordered" evidence="1">
    <location>
        <begin position="255"/>
        <end position="285"/>
    </location>
</feature>
<keyword evidence="2" id="KW-1133">Transmembrane helix</keyword>